<protein>
    <submittedName>
        <fullName evidence="2">Uncharacterized protein</fullName>
    </submittedName>
</protein>
<proteinExistence type="predicted"/>
<organism evidence="2 3">
    <name type="scientific">Actinopolymorpha pittospori</name>
    <dbReference type="NCBI Taxonomy" id="648752"/>
    <lineage>
        <taxon>Bacteria</taxon>
        <taxon>Bacillati</taxon>
        <taxon>Actinomycetota</taxon>
        <taxon>Actinomycetes</taxon>
        <taxon>Propionibacteriales</taxon>
        <taxon>Actinopolymorphaceae</taxon>
        <taxon>Actinopolymorpha</taxon>
    </lineage>
</organism>
<feature type="region of interest" description="Disordered" evidence="1">
    <location>
        <begin position="49"/>
        <end position="79"/>
    </location>
</feature>
<evidence type="ECO:0000313" key="3">
    <source>
        <dbReference type="Proteomes" id="UP000638648"/>
    </source>
</evidence>
<evidence type="ECO:0000313" key="2">
    <source>
        <dbReference type="EMBL" id="MBE1609919.1"/>
    </source>
</evidence>
<evidence type="ECO:0000256" key="1">
    <source>
        <dbReference type="SAM" id="MobiDB-lite"/>
    </source>
</evidence>
<dbReference type="EMBL" id="JADBEM010000001">
    <property type="protein sequence ID" value="MBE1609919.1"/>
    <property type="molecule type" value="Genomic_DNA"/>
</dbReference>
<sequence>MDGQRQEAGLASPPAQEHVKPRRSLSSTFPLTIGVRAFGLPRLGADRELGQSHSARMSGISGDRQTGGYRSGGEECSPT</sequence>
<accession>A0A927RCH8</accession>
<dbReference type="Proteomes" id="UP000638648">
    <property type="component" value="Unassembled WGS sequence"/>
</dbReference>
<keyword evidence="3" id="KW-1185">Reference proteome</keyword>
<feature type="region of interest" description="Disordered" evidence="1">
    <location>
        <begin position="1"/>
        <end position="28"/>
    </location>
</feature>
<comment type="caution">
    <text evidence="2">The sequence shown here is derived from an EMBL/GenBank/DDBJ whole genome shotgun (WGS) entry which is preliminary data.</text>
</comment>
<name>A0A927RCH8_9ACTN</name>
<dbReference type="AlphaFoldDB" id="A0A927RCH8"/>
<reference evidence="2" key="1">
    <citation type="submission" date="2020-10" db="EMBL/GenBank/DDBJ databases">
        <title>Sequencing the genomes of 1000 actinobacteria strains.</title>
        <authorList>
            <person name="Klenk H.-P."/>
        </authorList>
    </citation>
    <scope>NUCLEOTIDE SEQUENCE</scope>
    <source>
        <strain evidence="2">DSM 45354</strain>
    </source>
</reference>
<gene>
    <name evidence="2" type="ORF">HEB94_006767</name>
</gene>